<dbReference type="AlphaFoldDB" id="G0U4Y8"/>
<keyword evidence="4 5" id="KW-0472">Membrane</keyword>
<organism evidence="6">
    <name type="scientific">Trypanosoma vivax (strain Y486)</name>
    <dbReference type="NCBI Taxonomy" id="1055687"/>
    <lineage>
        <taxon>Eukaryota</taxon>
        <taxon>Discoba</taxon>
        <taxon>Euglenozoa</taxon>
        <taxon>Kinetoplastea</taxon>
        <taxon>Metakinetoplastina</taxon>
        <taxon>Trypanosomatida</taxon>
        <taxon>Trypanosomatidae</taxon>
        <taxon>Trypanosoma</taxon>
        <taxon>Duttonella</taxon>
    </lineage>
</organism>
<protein>
    <submittedName>
        <fullName evidence="6">Uncharacterized protein</fullName>
    </submittedName>
</protein>
<dbReference type="InterPro" id="IPR027359">
    <property type="entry name" value="Volt_channel_dom_sf"/>
</dbReference>
<evidence type="ECO:0000313" key="6">
    <source>
        <dbReference type="EMBL" id="CCC52503.1"/>
    </source>
</evidence>
<sequence length="180" mass="20455">MRVGCQWTSFCSSTSRRLPVRERLKSLYFVLFRPKVSRFIFFMSLTMLILSIINSSCVTTLFYHTAEGIITFLFALEIALRLTVMRGNFWESSLNIIEAVVCGVCVTIFLILHYTRQVSSLMEHQILILLRYVGQTLRVVGLYAADSTATPSIESGLRLYDISDPRSPPGEQVDNLCDIL</sequence>
<dbReference type="VEuPathDB" id="TriTrypDB:TvY486_1015450"/>
<feature type="transmembrane region" description="Helical" evidence="5">
    <location>
        <begin position="68"/>
        <end position="84"/>
    </location>
</feature>
<accession>G0U4Y8</accession>
<reference evidence="6" key="1">
    <citation type="journal article" date="2012" name="Proc. Natl. Acad. Sci. U.S.A.">
        <title>Antigenic diversity is generated by distinct evolutionary mechanisms in African trypanosome species.</title>
        <authorList>
            <person name="Jackson A.P."/>
            <person name="Berry A."/>
            <person name="Aslett M."/>
            <person name="Allison H.C."/>
            <person name="Burton P."/>
            <person name="Vavrova-Anderson J."/>
            <person name="Brown R."/>
            <person name="Browne H."/>
            <person name="Corton N."/>
            <person name="Hauser H."/>
            <person name="Gamble J."/>
            <person name="Gilderthorp R."/>
            <person name="Marcello L."/>
            <person name="McQuillan J."/>
            <person name="Otto T.D."/>
            <person name="Quail M.A."/>
            <person name="Sanders M.J."/>
            <person name="van Tonder A."/>
            <person name="Ginger M.L."/>
            <person name="Field M.C."/>
            <person name="Barry J.D."/>
            <person name="Hertz-Fowler C."/>
            <person name="Berriman M."/>
        </authorList>
    </citation>
    <scope>NUCLEOTIDE SEQUENCE</scope>
    <source>
        <strain evidence="6">Y486</strain>
    </source>
</reference>
<evidence type="ECO:0000256" key="2">
    <source>
        <dbReference type="ARBA" id="ARBA00022692"/>
    </source>
</evidence>
<keyword evidence="2 5" id="KW-0812">Transmembrane</keyword>
<dbReference type="PANTHER" id="PTHR38483:SF1">
    <property type="entry name" value="ION TRANSPORT DOMAIN-CONTAINING PROTEIN"/>
    <property type="match status" value="1"/>
</dbReference>
<evidence type="ECO:0000256" key="1">
    <source>
        <dbReference type="ARBA" id="ARBA00004141"/>
    </source>
</evidence>
<gene>
    <name evidence="6" type="ORF">TVY486_1015450</name>
</gene>
<evidence type="ECO:0000256" key="4">
    <source>
        <dbReference type="ARBA" id="ARBA00023136"/>
    </source>
</evidence>
<keyword evidence="3 5" id="KW-1133">Transmembrane helix</keyword>
<name>G0U4Y8_TRYVY</name>
<feature type="transmembrane region" description="Helical" evidence="5">
    <location>
        <begin position="96"/>
        <end position="115"/>
    </location>
</feature>
<evidence type="ECO:0000256" key="5">
    <source>
        <dbReference type="SAM" id="Phobius"/>
    </source>
</evidence>
<evidence type="ECO:0000256" key="3">
    <source>
        <dbReference type="ARBA" id="ARBA00022989"/>
    </source>
</evidence>
<comment type="subcellular location">
    <subcellularLocation>
        <location evidence="1">Membrane</location>
        <topology evidence="1">Multi-pass membrane protein</topology>
    </subcellularLocation>
</comment>
<dbReference type="Gene3D" id="1.20.120.350">
    <property type="entry name" value="Voltage-gated potassium channels. Chain C"/>
    <property type="match status" value="1"/>
</dbReference>
<dbReference type="GO" id="GO:0016020">
    <property type="term" value="C:membrane"/>
    <property type="evidence" value="ECO:0007669"/>
    <property type="project" value="UniProtKB-SubCell"/>
</dbReference>
<proteinExistence type="predicted"/>
<dbReference type="EMBL" id="HE573026">
    <property type="protein sequence ID" value="CCC52503.1"/>
    <property type="molecule type" value="Genomic_DNA"/>
</dbReference>
<dbReference type="PANTHER" id="PTHR38483">
    <property type="entry name" value="CHROMOSOME 1, WHOLE GENOME SHOTGUN SEQUENCE"/>
    <property type="match status" value="1"/>
</dbReference>
<feature type="transmembrane region" description="Helical" evidence="5">
    <location>
        <begin position="39"/>
        <end position="62"/>
    </location>
</feature>